<protein>
    <submittedName>
        <fullName evidence="1">Stage V sporulation protein AD</fullName>
    </submittedName>
</protein>
<dbReference type="NCBIfam" id="NF006160">
    <property type="entry name" value="PRK08304.1"/>
    <property type="match status" value="1"/>
</dbReference>
<dbReference type="GO" id="GO:0016746">
    <property type="term" value="F:acyltransferase activity"/>
    <property type="evidence" value="ECO:0007669"/>
    <property type="project" value="InterPro"/>
</dbReference>
<evidence type="ECO:0000313" key="1">
    <source>
        <dbReference type="EMBL" id="QGG49262.1"/>
    </source>
</evidence>
<organism evidence="1 2">
    <name type="scientific">Heliorestis convoluta</name>
    <dbReference type="NCBI Taxonomy" id="356322"/>
    <lineage>
        <taxon>Bacteria</taxon>
        <taxon>Bacillati</taxon>
        <taxon>Bacillota</taxon>
        <taxon>Clostridia</taxon>
        <taxon>Eubacteriales</taxon>
        <taxon>Heliobacteriaceae</taxon>
        <taxon>Heliorestis</taxon>
    </lineage>
</organism>
<dbReference type="Gene3D" id="3.40.47.40">
    <property type="entry name" value="Stage V sporulation protein AD"/>
    <property type="match status" value="1"/>
</dbReference>
<dbReference type="Pfam" id="PF07451">
    <property type="entry name" value="SpoVAD"/>
    <property type="match status" value="1"/>
</dbReference>
<reference evidence="2" key="1">
    <citation type="submission" date="2019-11" db="EMBL/GenBank/DDBJ databases">
        <title>Genome sequence of Heliorestis convoluta strain HH, an alkaliphilic and minimalistic phototrophic bacterium from a soda lake in Egypt.</title>
        <authorList>
            <person name="Dewey E.D."/>
            <person name="Stokes L.M."/>
            <person name="Burchell B.M."/>
            <person name="Shaffer K.N."/>
            <person name="Huntington A.M."/>
            <person name="Baker J.M."/>
            <person name="Nadendla S."/>
            <person name="Giglio M.G."/>
            <person name="Touchman J.W."/>
            <person name="Blankenship R.E."/>
            <person name="Madigan M.T."/>
            <person name="Sattley W.M."/>
        </authorList>
    </citation>
    <scope>NUCLEOTIDE SEQUENCE [LARGE SCALE GENOMIC DNA]</scope>
    <source>
        <strain evidence="2">HH</strain>
    </source>
</reference>
<gene>
    <name evidence="1" type="ORF">FTV88_3196</name>
</gene>
<dbReference type="EMBL" id="CP045875">
    <property type="protein sequence ID" value="QGG49262.1"/>
    <property type="molecule type" value="Genomic_DNA"/>
</dbReference>
<name>A0A5Q2N784_9FIRM</name>
<dbReference type="SUPFAM" id="SSF53901">
    <property type="entry name" value="Thiolase-like"/>
    <property type="match status" value="1"/>
</dbReference>
<proteinExistence type="predicted"/>
<dbReference type="InterPro" id="IPR010894">
    <property type="entry name" value="SpoVAD"/>
</dbReference>
<evidence type="ECO:0000313" key="2">
    <source>
        <dbReference type="Proteomes" id="UP000366051"/>
    </source>
</evidence>
<dbReference type="AlphaFoldDB" id="A0A5Q2N784"/>
<dbReference type="InterPro" id="IPR038369">
    <property type="entry name" value="SpoVAD_sf"/>
</dbReference>
<dbReference type="NCBIfam" id="TIGR02845">
    <property type="entry name" value="spore_V_AD"/>
    <property type="match status" value="1"/>
</dbReference>
<sequence>MKEEMSPLCDSGIARSLQGMGAVKPSKKMGEQTIAFDTLPRVVGAYTIVGKIENEGPLSGSFHQVITDNLWGENSWEKAEAKMMGVAVEEAIKAAGWAKKDVDVFLAGDLLNQNITADYTARKLGLPFLGLFGACSTMAEGLIIASILVDGHFAHRVVASASSHHETAERQFRFPTELGVQRPMSAQWTVTGVGAAAVASPEVVSESDKKSRNRISITHATIGKVIDLGVKDSADMGSAMAPAVTHTILRHLQDLNRTMDDYDLIVSGDLGHVGHKVSQQLLREEGLEPGENYTDCGILIFDQNKQDTHAGGSGCGCSATVLLGHLLKKMQEGVYRRILFVGSGALFSSTSFQQGESIPGIGHAVVLESAYSS</sequence>
<accession>A0A5Q2N784</accession>
<dbReference type="KEGG" id="hcv:FTV88_3196"/>
<dbReference type="InterPro" id="IPR016039">
    <property type="entry name" value="Thiolase-like"/>
</dbReference>
<dbReference type="PIRSF" id="PIRSF011570">
    <property type="entry name" value="SpoVAD"/>
    <property type="match status" value="1"/>
</dbReference>
<keyword evidence="2" id="KW-1185">Reference proteome</keyword>
<dbReference type="Proteomes" id="UP000366051">
    <property type="component" value="Chromosome"/>
</dbReference>